<dbReference type="EMBL" id="CP111014">
    <property type="protein sequence ID" value="WAQ98198.1"/>
    <property type="molecule type" value="Genomic_DNA"/>
</dbReference>
<sequence length="262" mass="29124">MIGIEVDIIKAHICFKGHIDYDLNVLKDFGIDSLSDLVHIFDKILAKIVDPITNAVKNFIKLINMFKDGKSLKNTVNALVDIVKHLPTRLGDVAGRMKNFVRELFSISGNSVIDEIKAIVKELRDFIFGISQDVLKFYNDVVDSVTIALPYVVMKLTDAAKTIAQAVIKLVNNPMQAITSMSSAIADIKMAITIMVDVKTRILDACMFMKGRSIEWVSTAKRIPSILKRLRVAFNKLTNSIKDGANALRKEKKSLVSDGVTQ</sequence>
<protein>
    <submittedName>
        <fullName evidence="1">Uncharacterized protein</fullName>
    </submittedName>
</protein>
<evidence type="ECO:0000313" key="2">
    <source>
        <dbReference type="Proteomes" id="UP001164746"/>
    </source>
</evidence>
<reference evidence="1" key="1">
    <citation type="submission" date="2022-11" db="EMBL/GenBank/DDBJ databases">
        <title>Centuries of genome instability and evolution in soft-shell clam transmissible cancer (bioRxiv).</title>
        <authorList>
            <person name="Hart S.F.M."/>
            <person name="Yonemitsu M.A."/>
            <person name="Giersch R.M."/>
            <person name="Beal B.F."/>
            <person name="Arriagada G."/>
            <person name="Davis B.W."/>
            <person name="Ostrander E.A."/>
            <person name="Goff S.P."/>
            <person name="Metzger M.J."/>
        </authorList>
    </citation>
    <scope>NUCLEOTIDE SEQUENCE</scope>
    <source>
        <strain evidence="1">MELC-2E11</strain>
        <tissue evidence="1">Siphon/mantle</tissue>
    </source>
</reference>
<feature type="non-terminal residue" evidence="1">
    <location>
        <position position="1"/>
    </location>
</feature>
<dbReference type="Proteomes" id="UP001164746">
    <property type="component" value="Chromosome 3"/>
</dbReference>
<evidence type="ECO:0000313" key="1">
    <source>
        <dbReference type="EMBL" id="WAQ98198.1"/>
    </source>
</evidence>
<keyword evidence="2" id="KW-1185">Reference proteome</keyword>
<organism evidence="1 2">
    <name type="scientific">Mya arenaria</name>
    <name type="common">Soft-shell clam</name>
    <dbReference type="NCBI Taxonomy" id="6604"/>
    <lineage>
        <taxon>Eukaryota</taxon>
        <taxon>Metazoa</taxon>
        <taxon>Spiralia</taxon>
        <taxon>Lophotrochozoa</taxon>
        <taxon>Mollusca</taxon>
        <taxon>Bivalvia</taxon>
        <taxon>Autobranchia</taxon>
        <taxon>Heteroconchia</taxon>
        <taxon>Euheterodonta</taxon>
        <taxon>Imparidentia</taxon>
        <taxon>Neoheterodontei</taxon>
        <taxon>Myida</taxon>
        <taxon>Myoidea</taxon>
        <taxon>Myidae</taxon>
        <taxon>Mya</taxon>
    </lineage>
</organism>
<name>A0ABY7DMS9_MYAAR</name>
<proteinExistence type="predicted"/>
<gene>
    <name evidence="1" type="ORF">MAR_022571</name>
</gene>
<accession>A0ABY7DMS9</accession>